<comment type="similarity">
    <text evidence="1">Belongs to the sigma-70 factor family. ECF subfamily.</text>
</comment>
<evidence type="ECO:0000313" key="9">
    <source>
        <dbReference type="EMBL" id="AZS15480.1"/>
    </source>
</evidence>
<keyword evidence="10" id="KW-1185">Reference proteome</keyword>
<dbReference type="PANTHER" id="PTHR43133:SF8">
    <property type="entry name" value="RNA POLYMERASE SIGMA FACTOR HI_1459-RELATED"/>
    <property type="match status" value="1"/>
</dbReference>
<name>A0A3S9UYX4_9BACL</name>
<evidence type="ECO:0000256" key="6">
    <source>
        <dbReference type="ARBA" id="ARBA00023163"/>
    </source>
</evidence>
<evidence type="ECO:0000259" key="8">
    <source>
        <dbReference type="Pfam" id="PF08281"/>
    </source>
</evidence>
<keyword evidence="3" id="KW-0805">Transcription regulation</keyword>
<evidence type="ECO:0000256" key="2">
    <source>
        <dbReference type="ARBA" id="ARBA00011344"/>
    </source>
</evidence>
<dbReference type="NCBIfam" id="TIGR02937">
    <property type="entry name" value="sigma70-ECF"/>
    <property type="match status" value="1"/>
</dbReference>
<feature type="domain" description="RNA polymerase sigma-70 region 2" evidence="7">
    <location>
        <begin position="25"/>
        <end position="91"/>
    </location>
</feature>
<dbReference type="AlphaFoldDB" id="A0A3S9UYX4"/>
<proteinExistence type="inferred from homology"/>
<evidence type="ECO:0000259" key="7">
    <source>
        <dbReference type="Pfam" id="PF04542"/>
    </source>
</evidence>
<reference evidence="10" key="1">
    <citation type="submission" date="2018-12" db="EMBL/GenBank/DDBJ databases">
        <title>Complete genome sequence of Paenibacillus sp. MBLB1234.</title>
        <authorList>
            <person name="Nam Y.-D."/>
            <person name="Kang J."/>
            <person name="Chung W.-H."/>
            <person name="Park Y.S."/>
        </authorList>
    </citation>
    <scope>NUCLEOTIDE SEQUENCE [LARGE SCALE GENOMIC DNA]</scope>
    <source>
        <strain evidence="10">MBLB1234</strain>
    </source>
</reference>
<dbReference type="Gene3D" id="1.10.1740.10">
    <property type="match status" value="1"/>
</dbReference>
<dbReference type="GO" id="GO:0016987">
    <property type="term" value="F:sigma factor activity"/>
    <property type="evidence" value="ECO:0007669"/>
    <property type="project" value="UniProtKB-KW"/>
</dbReference>
<evidence type="ECO:0000256" key="3">
    <source>
        <dbReference type="ARBA" id="ARBA00023015"/>
    </source>
</evidence>
<dbReference type="GO" id="GO:0003677">
    <property type="term" value="F:DNA binding"/>
    <property type="evidence" value="ECO:0007669"/>
    <property type="project" value="UniProtKB-KW"/>
</dbReference>
<dbReference type="SUPFAM" id="SSF88659">
    <property type="entry name" value="Sigma3 and sigma4 domains of RNA polymerase sigma factors"/>
    <property type="match status" value="1"/>
</dbReference>
<evidence type="ECO:0000256" key="4">
    <source>
        <dbReference type="ARBA" id="ARBA00023082"/>
    </source>
</evidence>
<dbReference type="InterPro" id="IPR013249">
    <property type="entry name" value="RNA_pol_sigma70_r4_t2"/>
</dbReference>
<protein>
    <submittedName>
        <fullName evidence="9">RNA polymerase sigma factor</fullName>
    </submittedName>
</protein>
<dbReference type="InterPro" id="IPR013324">
    <property type="entry name" value="RNA_pol_sigma_r3/r4-like"/>
</dbReference>
<dbReference type="GO" id="GO:0006352">
    <property type="term" value="P:DNA-templated transcription initiation"/>
    <property type="evidence" value="ECO:0007669"/>
    <property type="project" value="InterPro"/>
</dbReference>
<feature type="domain" description="RNA polymerase sigma factor 70 region 4 type 2" evidence="8">
    <location>
        <begin position="117"/>
        <end position="168"/>
    </location>
</feature>
<sequence>MDAMSESYDPIVEETRALHKKFEELIEPHRPSLWRYCRYLTGSPWDGEDLFQETLLKAFATMAQIWHPLSLKSYLFRIATNTRIDGLRKKKVSMDTYSELDSNDFHEETVNPLEMIEALEVLVQYLPQRQIAVFLLMEVYGFTASDVAGMVRMTEGSVYATLSRARANIRKHCNILPDQIHPEKIESNALLLDTLLQAMRSGDVDSILGMFEESIHNDAKPGFQEYSKKEMLNGSFKHRGLVLHVSLELLWGRKVFVVLAETGLGLVLHDIREFDFEDNRIVYHRGYYFCKELLLEAGKILGVPVQLQKAPNLDWREKK</sequence>
<dbReference type="PANTHER" id="PTHR43133">
    <property type="entry name" value="RNA POLYMERASE ECF-TYPE SIGMA FACTO"/>
    <property type="match status" value="1"/>
</dbReference>
<dbReference type="InterPro" id="IPR007627">
    <property type="entry name" value="RNA_pol_sigma70_r2"/>
</dbReference>
<dbReference type="Pfam" id="PF08281">
    <property type="entry name" value="Sigma70_r4_2"/>
    <property type="match status" value="1"/>
</dbReference>
<dbReference type="InterPro" id="IPR036388">
    <property type="entry name" value="WH-like_DNA-bd_sf"/>
</dbReference>
<dbReference type="SUPFAM" id="SSF54427">
    <property type="entry name" value="NTF2-like"/>
    <property type="match status" value="1"/>
</dbReference>
<dbReference type="Proteomes" id="UP000270678">
    <property type="component" value="Chromosome"/>
</dbReference>
<keyword evidence="4" id="KW-0731">Sigma factor</keyword>
<comment type="subunit">
    <text evidence="2">Interacts transiently with the RNA polymerase catalytic core formed by RpoA, RpoB, RpoC and RpoZ (2 alpha, 1 beta, 1 beta' and 1 omega subunit) to form the RNA polymerase holoenzyme that can initiate transcription.</text>
</comment>
<accession>A0A3S9UYX4</accession>
<dbReference type="SUPFAM" id="SSF88946">
    <property type="entry name" value="Sigma2 domain of RNA polymerase sigma factors"/>
    <property type="match status" value="1"/>
</dbReference>
<dbReference type="KEGG" id="plut:EI981_14145"/>
<dbReference type="Gene3D" id="1.10.10.10">
    <property type="entry name" value="Winged helix-like DNA-binding domain superfamily/Winged helix DNA-binding domain"/>
    <property type="match status" value="1"/>
</dbReference>
<gene>
    <name evidence="9" type="ORF">EI981_14145</name>
</gene>
<dbReference type="InterPro" id="IPR013325">
    <property type="entry name" value="RNA_pol_sigma_r2"/>
</dbReference>
<keyword evidence="6" id="KW-0804">Transcription</keyword>
<keyword evidence="5" id="KW-0238">DNA-binding</keyword>
<evidence type="ECO:0000256" key="5">
    <source>
        <dbReference type="ARBA" id="ARBA00023125"/>
    </source>
</evidence>
<dbReference type="EMBL" id="CP034346">
    <property type="protein sequence ID" value="AZS15480.1"/>
    <property type="molecule type" value="Genomic_DNA"/>
</dbReference>
<dbReference type="OrthoDB" id="2381154at2"/>
<dbReference type="InterPro" id="IPR014284">
    <property type="entry name" value="RNA_pol_sigma-70_dom"/>
</dbReference>
<organism evidence="9 10">
    <name type="scientific">Paenibacillus lutimineralis</name>
    <dbReference type="NCBI Taxonomy" id="2707005"/>
    <lineage>
        <taxon>Bacteria</taxon>
        <taxon>Bacillati</taxon>
        <taxon>Bacillota</taxon>
        <taxon>Bacilli</taxon>
        <taxon>Bacillales</taxon>
        <taxon>Paenibacillaceae</taxon>
        <taxon>Paenibacillus</taxon>
    </lineage>
</organism>
<dbReference type="Pfam" id="PF04542">
    <property type="entry name" value="Sigma70_r2"/>
    <property type="match status" value="1"/>
</dbReference>
<dbReference type="InterPro" id="IPR032710">
    <property type="entry name" value="NTF2-like_dom_sf"/>
</dbReference>
<evidence type="ECO:0000256" key="1">
    <source>
        <dbReference type="ARBA" id="ARBA00010641"/>
    </source>
</evidence>
<dbReference type="InterPro" id="IPR039425">
    <property type="entry name" value="RNA_pol_sigma-70-like"/>
</dbReference>
<evidence type="ECO:0000313" key="10">
    <source>
        <dbReference type="Proteomes" id="UP000270678"/>
    </source>
</evidence>